<protein>
    <recommendedName>
        <fullName evidence="3">Glutaminyl-tRNA synthetase</fullName>
    </recommendedName>
</protein>
<reference evidence="1" key="2">
    <citation type="submission" date="2020-09" db="EMBL/GenBank/DDBJ databases">
        <authorList>
            <person name="Sun Q."/>
            <person name="Zhou Y."/>
        </authorList>
    </citation>
    <scope>NUCLEOTIDE SEQUENCE</scope>
    <source>
        <strain evidence="1">CGMCC 1.12751</strain>
    </source>
</reference>
<dbReference type="AlphaFoldDB" id="A0A917GW40"/>
<proteinExistence type="predicted"/>
<evidence type="ECO:0000313" key="2">
    <source>
        <dbReference type="Proteomes" id="UP000625976"/>
    </source>
</evidence>
<sequence>MKPSYKNFEQIETELQLLDLERQVAWEELKLLKTEFKEDFRPLNWVEPIIKGASKYGLIMLIKKIFFKR</sequence>
<keyword evidence="2" id="KW-1185">Reference proteome</keyword>
<dbReference type="EMBL" id="BMFQ01000004">
    <property type="protein sequence ID" value="GGG58355.1"/>
    <property type="molecule type" value="Genomic_DNA"/>
</dbReference>
<accession>A0A917GW40</accession>
<gene>
    <name evidence="1" type="ORF">GCM10010976_31480</name>
</gene>
<name>A0A917GW40_9FLAO</name>
<evidence type="ECO:0008006" key="3">
    <source>
        <dbReference type="Google" id="ProtNLM"/>
    </source>
</evidence>
<dbReference type="Proteomes" id="UP000625976">
    <property type="component" value="Unassembled WGS sequence"/>
</dbReference>
<comment type="caution">
    <text evidence="1">The sequence shown here is derived from an EMBL/GenBank/DDBJ whole genome shotgun (WGS) entry which is preliminary data.</text>
</comment>
<organism evidence="1 2">
    <name type="scientific">Bizionia arctica</name>
    <dbReference type="NCBI Taxonomy" id="1495645"/>
    <lineage>
        <taxon>Bacteria</taxon>
        <taxon>Pseudomonadati</taxon>
        <taxon>Bacteroidota</taxon>
        <taxon>Flavobacteriia</taxon>
        <taxon>Flavobacteriales</taxon>
        <taxon>Flavobacteriaceae</taxon>
        <taxon>Bizionia</taxon>
    </lineage>
</organism>
<dbReference type="RefSeq" id="WP_188466619.1">
    <property type="nucleotide sequence ID" value="NZ_BMFQ01000004.1"/>
</dbReference>
<evidence type="ECO:0000313" key="1">
    <source>
        <dbReference type="EMBL" id="GGG58355.1"/>
    </source>
</evidence>
<reference evidence="1" key="1">
    <citation type="journal article" date="2014" name="Int. J. Syst. Evol. Microbiol.">
        <title>Complete genome sequence of Corynebacterium casei LMG S-19264T (=DSM 44701T), isolated from a smear-ripened cheese.</title>
        <authorList>
            <consortium name="US DOE Joint Genome Institute (JGI-PGF)"/>
            <person name="Walter F."/>
            <person name="Albersmeier A."/>
            <person name="Kalinowski J."/>
            <person name="Ruckert C."/>
        </authorList>
    </citation>
    <scope>NUCLEOTIDE SEQUENCE</scope>
    <source>
        <strain evidence="1">CGMCC 1.12751</strain>
    </source>
</reference>